<dbReference type="STRING" id="364200.SAMN04488515_1604"/>
<dbReference type="InterPro" id="IPR000587">
    <property type="entry name" value="Creatinase_N"/>
</dbReference>
<sequence length="593" mass="64061">MFQTFGAKSSPEQGPPRLARLRHEIAEEGLDGFLVPRADAHQGEYVAPCDERLAWLTGFTGSAGFAAILNDIAGVFIDGRYRLQVRAQVADDFTPVHWPEMSLTDWLETQMPGGGNVGFDPWLHTVEDVARHGKTLGKAAISLVAVDNLVDRIWTDRPAPPDAKFSAHPLEFAGEAAAEKRKRVATEQPVVITLPDSIAWLLNIRGTDIERNPVPQGFLVLHPDGAADLFAGPGKADDIADHIGTAVTVHPVDSFLGFLRGLAGPVQIDPKTCPQIIRTTLQAAGIAVIEADDPCILPKACKNPVEIAGAKAAHLRDGAAMVRFLAWLDQAGPQGGLTEIDVVKELEGFRRDTNQLREISFDTICGAGPNGAIVHYRVTEQTNRAINPGELLLVDSGGQYLDGTTDITRTIAIGTPSQTHRACYTRVLQGMIAISRVRFPKGVGGQHLDALARVPLWSAGMDYDHGTGHGVGSYLCVHEGPQGLSRRAKVALEPGMILSNEPGYYREGAFGIRIENLIVVCPAAPLEGADAREMYAFETLTHVPLDSRLIDVTLLTQAERFWIDAYHAQTLEKIGPLVQGEALDWLTTACAPL</sequence>
<keyword evidence="2" id="KW-0645">Protease</keyword>
<protein>
    <submittedName>
        <fullName evidence="10">Xaa-Pro aminopeptidase</fullName>
    </submittedName>
</protein>
<accession>A0A1I0Q258</accession>
<evidence type="ECO:0000256" key="1">
    <source>
        <dbReference type="ARBA" id="ARBA00008766"/>
    </source>
</evidence>
<evidence type="ECO:0000259" key="9">
    <source>
        <dbReference type="Pfam" id="PF16188"/>
    </source>
</evidence>
<dbReference type="InterPro" id="IPR029149">
    <property type="entry name" value="Creatin/AminoP/Spt16_N"/>
</dbReference>
<evidence type="ECO:0000256" key="3">
    <source>
        <dbReference type="ARBA" id="ARBA00022723"/>
    </source>
</evidence>
<dbReference type="InterPro" id="IPR050422">
    <property type="entry name" value="X-Pro_aminopeptidase_P"/>
</dbReference>
<dbReference type="Pfam" id="PF01321">
    <property type="entry name" value="Creatinase_N"/>
    <property type="match status" value="1"/>
</dbReference>
<dbReference type="InterPro" id="IPR033740">
    <property type="entry name" value="Pept_M24B"/>
</dbReference>
<evidence type="ECO:0000259" key="7">
    <source>
        <dbReference type="Pfam" id="PF00557"/>
    </source>
</evidence>
<dbReference type="FunFam" id="3.90.230.10:FF:000009">
    <property type="entry name" value="xaa-Pro aminopeptidase 2"/>
    <property type="match status" value="1"/>
</dbReference>
<dbReference type="InterPro" id="IPR000994">
    <property type="entry name" value="Pept_M24"/>
</dbReference>
<keyword evidence="3 6" id="KW-0479">Metal-binding</keyword>
<organism evidence="10 11">
    <name type="scientific">Cognatiyoonia koreensis</name>
    <dbReference type="NCBI Taxonomy" id="364200"/>
    <lineage>
        <taxon>Bacteria</taxon>
        <taxon>Pseudomonadati</taxon>
        <taxon>Pseudomonadota</taxon>
        <taxon>Alphaproteobacteria</taxon>
        <taxon>Rhodobacterales</taxon>
        <taxon>Paracoccaceae</taxon>
        <taxon>Cognatiyoonia</taxon>
    </lineage>
</organism>
<dbReference type="InterPro" id="IPR036005">
    <property type="entry name" value="Creatinase/aminopeptidase-like"/>
</dbReference>
<evidence type="ECO:0000256" key="6">
    <source>
        <dbReference type="RuleBase" id="RU000590"/>
    </source>
</evidence>
<dbReference type="OrthoDB" id="9806388at2"/>
<keyword evidence="11" id="KW-1185">Reference proteome</keyword>
<name>A0A1I0Q258_9RHOB</name>
<dbReference type="GO" id="GO:0070006">
    <property type="term" value="F:metalloaminopeptidase activity"/>
    <property type="evidence" value="ECO:0007669"/>
    <property type="project" value="InterPro"/>
</dbReference>
<dbReference type="PANTHER" id="PTHR43763:SF6">
    <property type="entry name" value="XAA-PRO AMINOPEPTIDASE 1"/>
    <property type="match status" value="1"/>
</dbReference>
<dbReference type="Pfam" id="PF16188">
    <property type="entry name" value="Peptidase_M24_C"/>
    <property type="match status" value="1"/>
</dbReference>
<keyword evidence="10" id="KW-0031">Aminopeptidase</keyword>
<dbReference type="SUPFAM" id="SSF55920">
    <property type="entry name" value="Creatinase/aminopeptidase"/>
    <property type="match status" value="1"/>
</dbReference>
<dbReference type="GO" id="GO:0046872">
    <property type="term" value="F:metal ion binding"/>
    <property type="evidence" value="ECO:0007669"/>
    <property type="project" value="UniProtKB-KW"/>
</dbReference>
<reference evidence="10 11" key="1">
    <citation type="submission" date="2016-10" db="EMBL/GenBank/DDBJ databases">
        <authorList>
            <person name="de Groot N.N."/>
        </authorList>
    </citation>
    <scope>NUCLEOTIDE SEQUENCE [LARGE SCALE GENOMIC DNA]</scope>
    <source>
        <strain evidence="10 11">DSM 17925</strain>
    </source>
</reference>
<dbReference type="InterPro" id="IPR032416">
    <property type="entry name" value="Peptidase_M24_C"/>
</dbReference>
<evidence type="ECO:0000256" key="5">
    <source>
        <dbReference type="ARBA" id="ARBA00023049"/>
    </source>
</evidence>
<comment type="similarity">
    <text evidence="1 6">Belongs to the peptidase M24B family.</text>
</comment>
<evidence type="ECO:0000313" key="10">
    <source>
        <dbReference type="EMBL" id="SEW20869.1"/>
    </source>
</evidence>
<evidence type="ECO:0000256" key="2">
    <source>
        <dbReference type="ARBA" id="ARBA00022670"/>
    </source>
</evidence>
<feature type="domain" description="Creatinase N-terminal" evidence="8">
    <location>
        <begin position="17"/>
        <end position="152"/>
    </location>
</feature>
<dbReference type="PANTHER" id="PTHR43763">
    <property type="entry name" value="XAA-PRO AMINOPEPTIDASE 1"/>
    <property type="match status" value="1"/>
</dbReference>
<feature type="domain" description="Peptidase M24" evidence="7">
    <location>
        <begin position="311"/>
        <end position="520"/>
    </location>
</feature>
<dbReference type="AlphaFoldDB" id="A0A1I0Q258"/>
<dbReference type="InterPro" id="IPR001131">
    <property type="entry name" value="Peptidase_M24B_aminopep-P_CS"/>
</dbReference>
<gene>
    <name evidence="10" type="ORF">SAMN04488515_1604</name>
</gene>
<evidence type="ECO:0000256" key="4">
    <source>
        <dbReference type="ARBA" id="ARBA00022801"/>
    </source>
</evidence>
<dbReference type="SUPFAM" id="SSF53092">
    <property type="entry name" value="Creatinase/prolidase N-terminal domain"/>
    <property type="match status" value="1"/>
</dbReference>
<dbReference type="PROSITE" id="PS00491">
    <property type="entry name" value="PROLINE_PEPTIDASE"/>
    <property type="match status" value="1"/>
</dbReference>
<dbReference type="GO" id="GO:0005737">
    <property type="term" value="C:cytoplasm"/>
    <property type="evidence" value="ECO:0007669"/>
    <property type="project" value="UniProtKB-ARBA"/>
</dbReference>
<dbReference type="Proteomes" id="UP000199167">
    <property type="component" value="Unassembled WGS sequence"/>
</dbReference>
<keyword evidence="4" id="KW-0378">Hydrolase</keyword>
<dbReference type="GO" id="GO:0006508">
    <property type="term" value="P:proteolysis"/>
    <property type="evidence" value="ECO:0007669"/>
    <property type="project" value="UniProtKB-KW"/>
</dbReference>
<dbReference type="Pfam" id="PF00557">
    <property type="entry name" value="Peptidase_M24"/>
    <property type="match status" value="1"/>
</dbReference>
<dbReference type="Pfam" id="PF16189">
    <property type="entry name" value="Creatinase_N_2"/>
    <property type="match status" value="1"/>
</dbReference>
<evidence type="ECO:0000259" key="8">
    <source>
        <dbReference type="Pfam" id="PF01321"/>
    </source>
</evidence>
<dbReference type="RefSeq" id="WP_089992483.1">
    <property type="nucleotide sequence ID" value="NZ_FOIZ01000001.1"/>
</dbReference>
<dbReference type="Gene3D" id="3.90.230.10">
    <property type="entry name" value="Creatinase/methionine aminopeptidase superfamily"/>
    <property type="match status" value="1"/>
</dbReference>
<dbReference type="CDD" id="cd01085">
    <property type="entry name" value="APP"/>
    <property type="match status" value="1"/>
</dbReference>
<dbReference type="Gene3D" id="3.40.350.10">
    <property type="entry name" value="Creatinase/prolidase N-terminal domain"/>
    <property type="match status" value="2"/>
</dbReference>
<dbReference type="EMBL" id="FOIZ01000001">
    <property type="protein sequence ID" value="SEW20869.1"/>
    <property type="molecule type" value="Genomic_DNA"/>
</dbReference>
<proteinExistence type="inferred from homology"/>
<evidence type="ECO:0000313" key="11">
    <source>
        <dbReference type="Proteomes" id="UP000199167"/>
    </source>
</evidence>
<feature type="domain" description="Peptidase M24 C-terminal" evidence="9">
    <location>
        <begin position="533"/>
        <end position="593"/>
    </location>
</feature>
<keyword evidence="5" id="KW-0482">Metalloprotease</keyword>